<keyword evidence="3" id="KW-1185">Reference proteome</keyword>
<evidence type="ECO:0000313" key="3">
    <source>
        <dbReference type="Proteomes" id="UP001497444"/>
    </source>
</evidence>
<accession>A0ABP0XBY6</accession>
<sequence>MECSLGGLKDFSISTNGVGGPEHDKALHEVHRVDDEEIPSIADEVEAAGGEHLQLAPGLIAQFFCYSEHASETHPVSKMQDEVDKEFLIGIIGCEEGRAPHEEDSEEEISMESSRNGVKGTNIRLEVNEILEEPAVFLHVQEVIVEEILNHGKTRATEGNDSFSTDYLDEEGGDSRDCTEEEAVDVKEHITRGDRGAETEFMSVRSVEEKVRAMIHNPVEVVLSLVDGDDNVMIPRDISMEREILPRRMVKLMEENTCTYETPRDNRSDNLKGGEGKFWDGNLNTVQSAQGNPEDLGNMLGEKDDEDKQQIDGLGKMKADHAQRKFVEMHAFAEVEQGVSLCSRSTTGSGENLSMSLQIAEFLHLNGGCCWMQLHWKTLLPSKDIVTIIEECIRASPAASSKPPCTDEVQQSHPVDLKDSQIIAQLPLLKKLKIKHGDQVLFSSINPPVLQRRQGGRSNLMPEPAVAPCHEATGGRFHQ</sequence>
<feature type="compositionally biased region" description="Basic and acidic residues" evidence="1">
    <location>
        <begin position="173"/>
        <end position="182"/>
    </location>
</feature>
<evidence type="ECO:0000313" key="2">
    <source>
        <dbReference type="EMBL" id="CAK9276619.1"/>
    </source>
</evidence>
<reference evidence="2" key="1">
    <citation type="submission" date="2024-02" db="EMBL/GenBank/DDBJ databases">
        <authorList>
            <consortium name="ELIXIR-Norway"/>
            <consortium name="Elixir Norway"/>
        </authorList>
    </citation>
    <scope>NUCLEOTIDE SEQUENCE</scope>
</reference>
<dbReference type="Proteomes" id="UP001497444">
    <property type="component" value="Chromosome 7"/>
</dbReference>
<dbReference type="EMBL" id="OZ020102">
    <property type="protein sequence ID" value="CAK9276619.1"/>
    <property type="molecule type" value="Genomic_DNA"/>
</dbReference>
<proteinExistence type="predicted"/>
<protein>
    <recommendedName>
        <fullName evidence="4">Ubiquitin-like domain-containing protein</fullName>
    </recommendedName>
</protein>
<evidence type="ECO:0008006" key="4">
    <source>
        <dbReference type="Google" id="ProtNLM"/>
    </source>
</evidence>
<gene>
    <name evidence="2" type="ORF">CSSPJE1EN1_LOCUS22097</name>
</gene>
<evidence type="ECO:0000256" key="1">
    <source>
        <dbReference type="SAM" id="MobiDB-lite"/>
    </source>
</evidence>
<feature type="region of interest" description="Disordered" evidence="1">
    <location>
        <begin position="455"/>
        <end position="479"/>
    </location>
</feature>
<organism evidence="2 3">
    <name type="scientific">Sphagnum jensenii</name>
    <dbReference type="NCBI Taxonomy" id="128206"/>
    <lineage>
        <taxon>Eukaryota</taxon>
        <taxon>Viridiplantae</taxon>
        <taxon>Streptophyta</taxon>
        <taxon>Embryophyta</taxon>
        <taxon>Bryophyta</taxon>
        <taxon>Sphagnophytina</taxon>
        <taxon>Sphagnopsida</taxon>
        <taxon>Sphagnales</taxon>
        <taxon>Sphagnaceae</taxon>
        <taxon>Sphagnum</taxon>
    </lineage>
</organism>
<name>A0ABP0XBY6_9BRYO</name>
<feature type="region of interest" description="Disordered" evidence="1">
    <location>
        <begin position="156"/>
        <end position="182"/>
    </location>
</feature>